<feature type="compositionally biased region" description="Basic residues" evidence="2">
    <location>
        <begin position="384"/>
        <end position="395"/>
    </location>
</feature>
<dbReference type="PANTHER" id="PTHR47432">
    <property type="entry name" value="CELL WALL ASSEMBLY REGULATOR SMI1"/>
    <property type="match status" value="1"/>
</dbReference>
<evidence type="ECO:0000313" key="5">
    <source>
        <dbReference type="Proteomes" id="UP000015100"/>
    </source>
</evidence>
<organism evidence="4 5">
    <name type="scientific">Dactylellina haptotyla (strain CBS 200.50)</name>
    <name type="common">Nematode-trapping fungus</name>
    <name type="synonym">Monacrosporium haptotylum</name>
    <dbReference type="NCBI Taxonomy" id="1284197"/>
    <lineage>
        <taxon>Eukaryota</taxon>
        <taxon>Fungi</taxon>
        <taxon>Dikarya</taxon>
        <taxon>Ascomycota</taxon>
        <taxon>Pezizomycotina</taxon>
        <taxon>Orbiliomycetes</taxon>
        <taxon>Orbiliales</taxon>
        <taxon>Orbiliaceae</taxon>
        <taxon>Dactylellina</taxon>
    </lineage>
</organism>
<feature type="compositionally biased region" description="Low complexity" evidence="2">
    <location>
        <begin position="242"/>
        <end position="260"/>
    </location>
</feature>
<feature type="domain" description="Knr4/Smi1-like" evidence="3">
    <location>
        <begin position="161"/>
        <end position="338"/>
    </location>
</feature>
<dbReference type="SMART" id="SM00860">
    <property type="entry name" value="SMI1_KNR4"/>
    <property type="match status" value="1"/>
</dbReference>
<evidence type="ECO:0000313" key="4">
    <source>
        <dbReference type="EMBL" id="EPS41196.1"/>
    </source>
</evidence>
<evidence type="ECO:0000256" key="1">
    <source>
        <dbReference type="ARBA" id="ARBA00005303"/>
    </source>
</evidence>
<dbReference type="InterPro" id="IPR051873">
    <property type="entry name" value="KNR4/SMI1_regulator"/>
</dbReference>
<dbReference type="OrthoDB" id="2305498at2759"/>
<dbReference type="Proteomes" id="UP000015100">
    <property type="component" value="Unassembled WGS sequence"/>
</dbReference>
<dbReference type="GO" id="GO:0070880">
    <property type="term" value="P:fungal-type cell wall beta-glucan biosynthetic process"/>
    <property type="evidence" value="ECO:0007669"/>
    <property type="project" value="TreeGrafter"/>
</dbReference>
<dbReference type="InterPro" id="IPR037883">
    <property type="entry name" value="Knr4/Smi1-like_sf"/>
</dbReference>
<comment type="caution">
    <text evidence="4">The sequence shown here is derived from an EMBL/GenBank/DDBJ whole genome shotgun (WGS) entry which is preliminary data.</text>
</comment>
<dbReference type="eggNOG" id="ENOG502QTAZ">
    <property type="taxonomic scope" value="Eukaryota"/>
</dbReference>
<reference evidence="5" key="2">
    <citation type="submission" date="2013-04" db="EMBL/GenBank/DDBJ databases">
        <title>Genomic mechanisms accounting for the adaptation to parasitism in nematode-trapping fungi.</title>
        <authorList>
            <person name="Ahren D.G."/>
        </authorList>
    </citation>
    <scope>NUCLEOTIDE SEQUENCE [LARGE SCALE GENOMIC DNA]</scope>
    <source>
        <strain evidence="5">CBS 200.50</strain>
    </source>
</reference>
<dbReference type="InterPro" id="IPR009203">
    <property type="entry name" value="Knr4/Smi1"/>
</dbReference>
<dbReference type="HOGENOM" id="CLU_024700_0_0_1"/>
<accession>S8AJ70</accession>
<reference evidence="4 5" key="1">
    <citation type="journal article" date="2013" name="PLoS Genet.">
        <title>Genomic mechanisms accounting for the adaptation to parasitism in nematode-trapping fungi.</title>
        <authorList>
            <person name="Meerupati T."/>
            <person name="Andersson K.M."/>
            <person name="Friman E."/>
            <person name="Kumar D."/>
            <person name="Tunlid A."/>
            <person name="Ahren D."/>
        </authorList>
    </citation>
    <scope>NUCLEOTIDE SEQUENCE [LARGE SCALE GENOMIC DNA]</scope>
    <source>
        <strain evidence="4 5">CBS 200.50</strain>
    </source>
</reference>
<dbReference type="PIRSF" id="PIRSF017023">
    <property type="entry name" value="KNR4"/>
    <property type="match status" value="1"/>
</dbReference>
<feature type="compositionally biased region" description="Polar residues" evidence="2">
    <location>
        <begin position="516"/>
        <end position="542"/>
    </location>
</feature>
<evidence type="ECO:0000259" key="3">
    <source>
        <dbReference type="SMART" id="SM00860"/>
    </source>
</evidence>
<dbReference type="SUPFAM" id="SSF160631">
    <property type="entry name" value="SMI1/KNR4-like"/>
    <property type="match status" value="1"/>
</dbReference>
<dbReference type="AlphaFoldDB" id="S8AJ70"/>
<dbReference type="EMBL" id="AQGS01000255">
    <property type="protein sequence ID" value="EPS41196.1"/>
    <property type="molecule type" value="Genomic_DNA"/>
</dbReference>
<dbReference type="GO" id="GO:0032153">
    <property type="term" value="C:cell division site"/>
    <property type="evidence" value="ECO:0007669"/>
    <property type="project" value="EnsemblFungi"/>
</dbReference>
<dbReference type="GO" id="GO:0030674">
    <property type="term" value="F:protein-macromolecule adaptor activity"/>
    <property type="evidence" value="ECO:0007669"/>
    <property type="project" value="EnsemblFungi"/>
</dbReference>
<dbReference type="OMA" id="ESLMVHD"/>
<feature type="region of interest" description="Disordered" evidence="2">
    <location>
        <begin position="384"/>
        <end position="451"/>
    </location>
</feature>
<dbReference type="Pfam" id="PF09346">
    <property type="entry name" value="SMI1_KNR4"/>
    <property type="match status" value="1"/>
</dbReference>
<proteinExistence type="inferred from homology"/>
<comment type="similarity">
    <text evidence="1">Belongs to the KNR4/SMI1 family.</text>
</comment>
<dbReference type="GO" id="GO:0043332">
    <property type="term" value="C:mating projection tip"/>
    <property type="evidence" value="ECO:0007669"/>
    <property type="project" value="TreeGrafter"/>
</dbReference>
<keyword evidence="5" id="KW-1185">Reference proteome</keyword>
<dbReference type="InterPro" id="IPR018958">
    <property type="entry name" value="Knr4/Smi1-like_dom"/>
</dbReference>
<feature type="compositionally biased region" description="Polar residues" evidence="2">
    <location>
        <begin position="85"/>
        <end position="109"/>
    </location>
</feature>
<feature type="region of interest" description="Disordered" evidence="2">
    <location>
        <begin position="47"/>
        <end position="139"/>
    </location>
</feature>
<feature type="region of interest" description="Disordered" evidence="2">
    <location>
        <begin position="464"/>
        <end position="554"/>
    </location>
</feature>
<evidence type="ECO:0000256" key="2">
    <source>
        <dbReference type="SAM" id="MobiDB-lite"/>
    </source>
</evidence>
<protein>
    <recommendedName>
        <fullName evidence="3">Knr4/Smi1-like domain-containing protein</fullName>
    </recommendedName>
</protein>
<sequence length="554" mass="59638">MASSGFTNAMKTFWHAMTSDDRHANFNSPYRAANAYQGVGRNPEFAGVSSRLDGSAPYNDDLGHSASRSSTHLASAPDANDLYSPRSQNGNPTSPNSPYSPGSRSSTASRTKDGSAISGIPLQDFNADGSPPPPPISHSWRRIDAWAEDNYPELFDQLCEGSTVNDINELEHDLDCSLPMEVRESLQFHDGQERGGTPTGIIFGAMLLDCEEILDEWKQWQVVRAEYLQKQQAVARPPPSQAGPSSGPSSPRGGAPPNGSTLNRAVLMARQDSQPEGAVQKVYCHPGWIPLVRDWGGNNIGIDLAPGPAGKWGQVILFGRDYDCKYVVAKSWASFLATVADDLDGSNWYVDEETGELKLRELKTTKVEPGYLDILRLRADKKYGRKIPPHMRRRPGPPPHLATGNGPVGPRPGPGTASPSSPMIGLSPIVRPDGSREPMPSKTLSPIHAPRAVRPIGKAIEEMPTSATASGPNTPTILTPARTSLQSSRSTETPPPLTIDNSVTKKKDDIEDLSDLISTPTTSKAPESVKSNDASKEANSLADTLEDVDLGKDK</sequence>
<gene>
    <name evidence="4" type="ORF">H072_4925</name>
</gene>
<dbReference type="STRING" id="1284197.S8AJ70"/>
<feature type="compositionally biased region" description="Polar residues" evidence="2">
    <location>
        <begin position="465"/>
        <end position="492"/>
    </location>
</feature>
<dbReference type="PANTHER" id="PTHR47432:SF1">
    <property type="entry name" value="CELL WALL ASSEMBLY REGULATOR SMI1"/>
    <property type="match status" value="1"/>
</dbReference>
<dbReference type="GO" id="GO:0097708">
    <property type="term" value="C:intracellular vesicle"/>
    <property type="evidence" value="ECO:0007669"/>
    <property type="project" value="EnsemblFungi"/>
</dbReference>
<feature type="region of interest" description="Disordered" evidence="2">
    <location>
        <begin position="233"/>
        <end position="261"/>
    </location>
</feature>
<name>S8AJ70_DACHA</name>